<evidence type="ECO:0000313" key="1">
    <source>
        <dbReference type="EMBL" id="KRZ03216.1"/>
    </source>
</evidence>
<sequence length="54" mass="6203">MKCLLFNKTKTYNSCVLIRSSDMIHSMSKVHHMHKVAVSGSAERELLMGNFPMY</sequence>
<dbReference type="EMBL" id="JYDP01000200">
    <property type="protein sequence ID" value="KRZ03216.1"/>
    <property type="molecule type" value="Genomic_DNA"/>
</dbReference>
<evidence type="ECO:0000313" key="2">
    <source>
        <dbReference type="Proteomes" id="UP000055024"/>
    </source>
</evidence>
<proteinExistence type="predicted"/>
<dbReference type="AlphaFoldDB" id="A0A0V1GY07"/>
<reference evidence="1 2" key="1">
    <citation type="submission" date="2015-01" db="EMBL/GenBank/DDBJ databases">
        <title>Evolution of Trichinella species and genotypes.</title>
        <authorList>
            <person name="Korhonen P.K."/>
            <person name="Edoardo P."/>
            <person name="Giuseppe L.R."/>
            <person name="Gasser R.B."/>
        </authorList>
    </citation>
    <scope>NUCLEOTIDE SEQUENCE [LARGE SCALE GENOMIC DNA]</scope>
    <source>
        <strain evidence="1">ISS1029</strain>
    </source>
</reference>
<protein>
    <submittedName>
        <fullName evidence="1">Uncharacterized protein</fullName>
    </submittedName>
</protein>
<organism evidence="1 2">
    <name type="scientific">Trichinella zimbabwensis</name>
    <dbReference type="NCBI Taxonomy" id="268475"/>
    <lineage>
        <taxon>Eukaryota</taxon>
        <taxon>Metazoa</taxon>
        <taxon>Ecdysozoa</taxon>
        <taxon>Nematoda</taxon>
        <taxon>Enoplea</taxon>
        <taxon>Dorylaimia</taxon>
        <taxon>Trichinellida</taxon>
        <taxon>Trichinellidae</taxon>
        <taxon>Trichinella</taxon>
    </lineage>
</organism>
<gene>
    <name evidence="1" type="ORF">T11_5356</name>
</gene>
<comment type="caution">
    <text evidence="1">The sequence shown here is derived from an EMBL/GenBank/DDBJ whole genome shotgun (WGS) entry which is preliminary data.</text>
</comment>
<keyword evidence="2" id="KW-1185">Reference proteome</keyword>
<name>A0A0V1GY07_9BILA</name>
<dbReference type="Proteomes" id="UP000055024">
    <property type="component" value="Unassembled WGS sequence"/>
</dbReference>
<accession>A0A0V1GY07</accession>